<dbReference type="EMBL" id="CM041532">
    <property type="protein sequence ID" value="KAI3376545.1"/>
    <property type="molecule type" value="Genomic_DNA"/>
</dbReference>
<proteinExistence type="predicted"/>
<accession>A0ACB8X8X9</accession>
<organism evidence="1 2">
    <name type="scientific">Scortum barcoo</name>
    <name type="common">barcoo grunter</name>
    <dbReference type="NCBI Taxonomy" id="214431"/>
    <lineage>
        <taxon>Eukaryota</taxon>
        <taxon>Metazoa</taxon>
        <taxon>Chordata</taxon>
        <taxon>Craniata</taxon>
        <taxon>Vertebrata</taxon>
        <taxon>Euteleostomi</taxon>
        <taxon>Actinopterygii</taxon>
        <taxon>Neopterygii</taxon>
        <taxon>Teleostei</taxon>
        <taxon>Neoteleostei</taxon>
        <taxon>Acanthomorphata</taxon>
        <taxon>Eupercaria</taxon>
        <taxon>Centrarchiformes</taxon>
        <taxon>Terapontoidei</taxon>
        <taxon>Terapontidae</taxon>
        <taxon>Scortum</taxon>
    </lineage>
</organism>
<comment type="caution">
    <text evidence="1">The sequence shown here is derived from an EMBL/GenBank/DDBJ whole genome shotgun (WGS) entry which is preliminary data.</text>
</comment>
<reference evidence="1" key="1">
    <citation type="submission" date="2022-04" db="EMBL/GenBank/DDBJ databases">
        <title>Jade perch genome.</title>
        <authorList>
            <person name="Chao B."/>
        </authorList>
    </citation>
    <scope>NUCLEOTIDE SEQUENCE</scope>
    <source>
        <strain evidence="1">CB-2022</strain>
    </source>
</reference>
<protein>
    <submittedName>
        <fullName evidence="1">Uncharacterized protein</fullName>
    </submittedName>
</protein>
<evidence type="ECO:0000313" key="1">
    <source>
        <dbReference type="EMBL" id="KAI3376545.1"/>
    </source>
</evidence>
<keyword evidence="2" id="KW-1185">Reference proteome</keyword>
<sequence>MSALFSSSMVHIAQINITTPDGAGPVTHTVSSLTAGAKYTFTFFSVFENVRSSGVNIAAVTAPQNAESFRSIGQNETSITLQWNKVNSNVSFVLQFNGTQINITTPDGDGAVTHTVSSLTAGAKYTFTLFSVFENIRSSGVNIAAVTAPPNPESFLSTGQNETSITLQWNKVNSNVSFILQFNGAQINITTPDGDGPVTHTVSSLTAGTKYTFTLFSVFENVRSSGVNIAAVTAPPNAESFRSIGQNETSITLQWNKVNSNVSFILQFNGTQINITTPDGDGPVTHTVSSLTAGAKYTFTLFSVFENVRSSGVNIAAVTVKDNTDSLISSVLSVFFPLSIFCPFSAPQNTESFRSIGQNETSITLQWNKVNSNVSFILQFSGTQINITTPDGDGAVTHTVSSLTAGAKYTFTLFSLFENVRSSGVNIAAVTAPQNAESFRSIGQNETSITLQWNKVNSNVSFILQFNGTQINITTPDGAGPVTHTVSSLTAGAKYTFTLFSVFENVRSSGVNIAAVTAPQNAESFRSIGQNETSITLQWNKVNSNVSFILQFNGTQINITTPDGDGAVTHTVSSLTAGAKYTFTLFSVFENVRSSGVNIAAVTAPQNAESFRSIGQNETSITLQWNKVNSNVSFILQFNGTQINITTPDGDGPANFRSSGVNIAAVTAPPNAESFRSIGQNETSITLQWNKVNSNVSFILQFNGTQINITTPDGDGALLQMQKAFRSIGQNETSITLQWNKVNSNVSFILQFNGTQINITTPDGDGPVTHTVSSLTAGAKYTFTLFSVFENVRSSGVNIAAVTAPQNTESFRLIGQNETSITLQWNKVNSNVSFILQFNGTQINITTPDGDGAVTHTVSSLTAGAKYTFTLFSVFENVRSTGVNIAAVTAPPNPESFLSTGQNETSITLQWNKVNSNVSFILQFNGTAQINITTPDGDGPVTHTVSSFTAGAKYTFTLFSVFENVRSSGVNIAAVTAPQNTESFRSIGQNETSITLQWNKVNSNVSFILQFNGTQINITTPDGDGPNVRSSGVNIAAVTAPQNAESFRSIGQNDETSITLQWNKVNSNVSFILQFNGTQINITTPDGDGPVTHTVSSLTAGAKYTFTLFSVFENVRSSGVNIAAVTAPQNAESFRSIGQNETSITLQWNKVNSNVSFVLQFNGTQINITTPDGDGALLQNAESFRSIGQNETSITLQWNKVNSNVSFILQFNGTQINITTPDGDGAVTHTVSSLTAGAKYTFTLFSVFENVRSSGVNIAAVTAPQNAESFRSIGQNETSITLQWNKVNSNVSFILQFNGTQINITTPDGDGPAVTHTVSSLTAGAKYTFTFFSVFENVRSSGVNIAAVTAPQNTESFRSIIGQNETSITLQWNKVNSNVSFILQFNGTQINITTPDGDGAVTHTVSSLTAGAKYTFTLFSVFENVRSSGVNIMLQSLINITTPDGDGPVTHTVSSFTAGAKYTFTLFSVFENVRSSGVNIAAVTAPPNAESFRSIGQNETSITLQWNKVNSNVSFILQFNGTQINITTPDGDGPVTHTVSSLTAGAKYTFTLFSVFENIRSSGVNIAAVTAPPNAESFKSIGQNETSITLQWNKVNSNVSFILQFNGTQINITTPDGDGPNVRSSGVNIAAVTAPQNTESFRSIGQNETSITLQWNKVNSNVSFILQFNGTQINITTPDGAGPVTHTVSSLTAGTKYTFTLFSVFENVRSSGVNIAAVTGVVSLDAM</sequence>
<name>A0ACB8X8X9_9TELE</name>
<evidence type="ECO:0000313" key="2">
    <source>
        <dbReference type="Proteomes" id="UP000831701"/>
    </source>
</evidence>
<gene>
    <name evidence="1" type="ORF">L3Q82_017000</name>
</gene>
<dbReference type="Proteomes" id="UP000831701">
    <property type="component" value="Chromosome 2"/>
</dbReference>